<feature type="active site" description="Proton donor" evidence="4">
    <location>
        <position position="72"/>
    </location>
</feature>
<feature type="binding site" evidence="5">
    <location>
        <position position="130"/>
    </location>
    <ligand>
        <name>substrate</name>
    </ligand>
</feature>
<feature type="site" description="Lowers pKa of active site Tyr" evidence="6">
    <location>
        <position position="97"/>
    </location>
</feature>
<evidence type="ECO:0000256" key="1">
    <source>
        <dbReference type="ARBA" id="ARBA00007905"/>
    </source>
</evidence>
<gene>
    <name evidence="8" type="ORF">HR057_03835</name>
</gene>
<dbReference type="InterPro" id="IPR023210">
    <property type="entry name" value="NADP_OxRdtase_dom"/>
</dbReference>
<proteinExistence type="inferred from homology"/>
<dbReference type="InterPro" id="IPR036812">
    <property type="entry name" value="NAD(P)_OxRdtase_dom_sf"/>
</dbReference>
<name>A0A8J8GBJ4_9BACI</name>
<dbReference type="AlphaFoldDB" id="A0A8J8GBJ4"/>
<dbReference type="InterPro" id="IPR020471">
    <property type="entry name" value="AKR"/>
</dbReference>
<evidence type="ECO:0000313" key="8">
    <source>
        <dbReference type="EMBL" id="NSL50895.1"/>
    </source>
</evidence>
<organism evidence="8 9">
    <name type="scientific">Calidifontibacillus erzurumensis</name>
    <dbReference type="NCBI Taxonomy" id="2741433"/>
    <lineage>
        <taxon>Bacteria</taxon>
        <taxon>Bacillati</taxon>
        <taxon>Bacillota</taxon>
        <taxon>Bacilli</taxon>
        <taxon>Bacillales</taxon>
        <taxon>Bacillaceae</taxon>
        <taxon>Calidifontibacillus/Schinkia group</taxon>
        <taxon>Calidifontibacillus</taxon>
    </lineage>
</organism>
<evidence type="ECO:0000256" key="4">
    <source>
        <dbReference type="PIRSR" id="PIRSR000097-1"/>
    </source>
</evidence>
<evidence type="ECO:0000256" key="3">
    <source>
        <dbReference type="ARBA" id="ARBA00023002"/>
    </source>
</evidence>
<dbReference type="PANTHER" id="PTHR43827">
    <property type="entry name" value="2,5-DIKETO-D-GLUCONIC ACID REDUCTASE"/>
    <property type="match status" value="1"/>
</dbReference>
<dbReference type="Pfam" id="PF00248">
    <property type="entry name" value="Aldo_ket_red"/>
    <property type="match status" value="1"/>
</dbReference>
<evidence type="ECO:0000256" key="6">
    <source>
        <dbReference type="PIRSR" id="PIRSR000097-3"/>
    </source>
</evidence>
<dbReference type="EMBL" id="JABTTE010000003">
    <property type="protein sequence ID" value="NSL50895.1"/>
    <property type="molecule type" value="Genomic_DNA"/>
</dbReference>
<dbReference type="CDD" id="cd19157">
    <property type="entry name" value="AKR_AKR5G1-3"/>
    <property type="match status" value="1"/>
</dbReference>
<accession>A0A8J8GBJ4</accession>
<dbReference type="PIRSF" id="PIRSF000097">
    <property type="entry name" value="AKR"/>
    <property type="match status" value="1"/>
</dbReference>
<dbReference type="PRINTS" id="PR00069">
    <property type="entry name" value="ALDKETRDTASE"/>
</dbReference>
<sequence length="294" mass="33933">MLSLTNKEKISSKEVFPLVINSINDCAILHNGVKMPWLGLGVYKVQDGAEVIKAIHTAFEVGYRSVDTAAFYQNEKGVGQAVKEAGIPREQLFITTKVWNDCQGYEETLKAFEESRQKLGLDYIDLYLIHWPVKEKYIDTWRALEKLYQDGYVKAIGVCNFQVHHLQDLMKHAEIKPMVNQVEFHPCLIQKEVRSFCKENGIQLEAWAPLMRGRLMDDPTIVNIAKKYGKKPSQILLRWDLEHRVVTIPKSIHEERIKENADIFDFQLEELDVQAIDALNRNERTGPDPDNFSF</sequence>
<reference evidence="8" key="1">
    <citation type="submission" date="2020-06" db="EMBL/GenBank/DDBJ databases">
        <title>A novel thermopfilic bacterium from Erzurum, Turkey.</title>
        <authorList>
            <person name="Adiguzel A."/>
            <person name="Ay H."/>
            <person name="Baltaci M.O."/>
        </authorList>
    </citation>
    <scope>NUCLEOTIDE SEQUENCE</scope>
    <source>
        <strain evidence="8">P2</strain>
    </source>
</reference>
<dbReference type="FunFam" id="3.20.20.100:FF:000015">
    <property type="entry name" value="Oxidoreductase, aldo/keto reductase family"/>
    <property type="match status" value="1"/>
</dbReference>
<dbReference type="InterPro" id="IPR018170">
    <property type="entry name" value="Aldo/ket_reductase_CS"/>
</dbReference>
<evidence type="ECO:0000256" key="5">
    <source>
        <dbReference type="PIRSR" id="PIRSR000097-2"/>
    </source>
</evidence>
<dbReference type="PROSITE" id="PS00063">
    <property type="entry name" value="ALDOKETO_REDUCTASE_3"/>
    <property type="match status" value="1"/>
</dbReference>
<dbReference type="SUPFAM" id="SSF51430">
    <property type="entry name" value="NAD(P)-linked oxidoreductase"/>
    <property type="match status" value="1"/>
</dbReference>
<dbReference type="Proteomes" id="UP000625804">
    <property type="component" value="Unassembled WGS sequence"/>
</dbReference>
<evidence type="ECO:0000259" key="7">
    <source>
        <dbReference type="Pfam" id="PF00248"/>
    </source>
</evidence>
<keyword evidence="9" id="KW-1185">Reference proteome</keyword>
<comment type="caution">
    <text evidence="8">The sequence shown here is derived from an EMBL/GenBank/DDBJ whole genome shotgun (WGS) entry which is preliminary data.</text>
</comment>
<dbReference type="PANTHER" id="PTHR43827:SF3">
    <property type="entry name" value="NADP-DEPENDENT OXIDOREDUCTASE DOMAIN-CONTAINING PROTEIN"/>
    <property type="match status" value="1"/>
</dbReference>
<dbReference type="PROSITE" id="PS00062">
    <property type="entry name" value="ALDOKETO_REDUCTASE_2"/>
    <property type="match status" value="1"/>
</dbReference>
<keyword evidence="2" id="KW-0521">NADP</keyword>
<keyword evidence="3" id="KW-0560">Oxidoreductase</keyword>
<feature type="domain" description="NADP-dependent oxidoreductase" evidence="7">
    <location>
        <begin position="41"/>
        <end position="280"/>
    </location>
</feature>
<comment type="similarity">
    <text evidence="1">Belongs to the aldo/keto reductase family.</text>
</comment>
<dbReference type="InterPro" id="IPR044500">
    <property type="entry name" value="AKR5G"/>
</dbReference>
<dbReference type="Gene3D" id="3.20.20.100">
    <property type="entry name" value="NADP-dependent oxidoreductase domain"/>
    <property type="match status" value="1"/>
</dbReference>
<dbReference type="PROSITE" id="PS00798">
    <property type="entry name" value="ALDOKETO_REDUCTASE_1"/>
    <property type="match status" value="1"/>
</dbReference>
<evidence type="ECO:0000256" key="2">
    <source>
        <dbReference type="ARBA" id="ARBA00022857"/>
    </source>
</evidence>
<dbReference type="GO" id="GO:0016616">
    <property type="term" value="F:oxidoreductase activity, acting on the CH-OH group of donors, NAD or NADP as acceptor"/>
    <property type="evidence" value="ECO:0007669"/>
    <property type="project" value="UniProtKB-ARBA"/>
</dbReference>
<evidence type="ECO:0000313" key="9">
    <source>
        <dbReference type="Proteomes" id="UP000625804"/>
    </source>
</evidence>
<protein>
    <submittedName>
        <fullName evidence="8">Aldo/keto reductase</fullName>
    </submittedName>
</protein>